<evidence type="ECO:0000259" key="11">
    <source>
        <dbReference type="PROSITE" id="PS50109"/>
    </source>
</evidence>
<dbReference type="SMART" id="SM00387">
    <property type="entry name" value="HATPase_c"/>
    <property type="match status" value="1"/>
</dbReference>
<dbReference type="InterPro" id="IPR015943">
    <property type="entry name" value="WD40/YVTN_repeat-like_dom_sf"/>
</dbReference>
<dbReference type="Pfam" id="PF00072">
    <property type="entry name" value="Response_reg"/>
    <property type="match status" value="1"/>
</dbReference>
<keyword evidence="7" id="KW-0238">DNA-binding</keyword>
<dbReference type="Gene3D" id="2.130.10.10">
    <property type="entry name" value="YVTN repeat-like/Quinoprotein amine dehydrogenase"/>
    <property type="match status" value="2"/>
</dbReference>
<dbReference type="InterPro" id="IPR013783">
    <property type="entry name" value="Ig-like_fold"/>
</dbReference>
<protein>
    <recommendedName>
        <fullName evidence="2">histidine kinase</fullName>
        <ecNumber evidence="2">2.7.13.3</ecNumber>
    </recommendedName>
</protein>
<keyword evidence="5" id="KW-0418">Kinase</keyword>
<dbReference type="InterPro" id="IPR003661">
    <property type="entry name" value="HisK_dim/P_dom"/>
</dbReference>
<dbReference type="PROSITE" id="PS50109">
    <property type="entry name" value="HIS_KIN"/>
    <property type="match status" value="1"/>
</dbReference>
<dbReference type="EC" id="2.7.13.3" evidence="2"/>
<feature type="modified residue" description="4-aspartylphosphate" evidence="9">
    <location>
        <position position="1150"/>
    </location>
</feature>
<dbReference type="Proteomes" id="UP001164653">
    <property type="component" value="Chromosome"/>
</dbReference>
<dbReference type="InterPro" id="IPR003594">
    <property type="entry name" value="HATPase_dom"/>
</dbReference>
<dbReference type="Pfam" id="PF07495">
    <property type="entry name" value="Y_Y_Y"/>
    <property type="match status" value="1"/>
</dbReference>
<dbReference type="CDD" id="cd00082">
    <property type="entry name" value="HisKA"/>
    <property type="match status" value="1"/>
</dbReference>
<dbReference type="SMART" id="SM00388">
    <property type="entry name" value="HisKA"/>
    <property type="match status" value="1"/>
</dbReference>
<accession>A0A9E8NF19</accession>
<dbReference type="Pfam" id="PF02518">
    <property type="entry name" value="HATPase_c"/>
    <property type="match status" value="1"/>
</dbReference>
<dbReference type="Gene3D" id="2.60.40.10">
    <property type="entry name" value="Immunoglobulins"/>
    <property type="match status" value="1"/>
</dbReference>
<keyword evidence="4" id="KW-0808">Transferase</keyword>
<dbReference type="PANTHER" id="PTHR43547">
    <property type="entry name" value="TWO-COMPONENT HISTIDINE KINASE"/>
    <property type="match status" value="1"/>
</dbReference>
<dbReference type="KEGG" id="dpf:ON006_03015"/>
<dbReference type="Pfam" id="PF00512">
    <property type="entry name" value="HisKA"/>
    <property type="match status" value="1"/>
</dbReference>
<evidence type="ECO:0000256" key="4">
    <source>
        <dbReference type="ARBA" id="ARBA00022679"/>
    </source>
</evidence>
<keyword evidence="14" id="KW-1185">Reference proteome</keyword>
<dbReference type="Gene3D" id="1.10.287.130">
    <property type="match status" value="1"/>
</dbReference>
<dbReference type="SUPFAM" id="SSF52172">
    <property type="entry name" value="CheY-like"/>
    <property type="match status" value="1"/>
</dbReference>
<dbReference type="CDD" id="cd17574">
    <property type="entry name" value="REC_OmpR"/>
    <property type="match status" value="1"/>
</dbReference>
<evidence type="ECO:0000313" key="14">
    <source>
        <dbReference type="Proteomes" id="UP001164653"/>
    </source>
</evidence>
<dbReference type="SUPFAM" id="SSF55874">
    <property type="entry name" value="ATPase domain of HSP90 chaperone/DNA topoisomerase II/histidine kinase"/>
    <property type="match status" value="1"/>
</dbReference>
<evidence type="ECO:0000256" key="2">
    <source>
        <dbReference type="ARBA" id="ARBA00012438"/>
    </source>
</evidence>
<keyword evidence="8" id="KW-0804">Transcription</keyword>
<keyword evidence="6" id="KW-0805">Transcription regulation</keyword>
<dbReference type="PROSITE" id="PS01124">
    <property type="entry name" value="HTH_ARAC_FAMILY_2"/>
    <property type="match status" value="1"/>
</dbReference>
<dbReference type="PRINTS" id="PR00344">
    <property type="entry name" value="BCTRLSENSOR"/>
</dbReference>
<dbReference type="GO" id="GO:0003700">
    <property type="term" value="F:DNA-binding transcription factor activity"/>
    <property type="evidence" value="ECO:0007669"/>
    <property type="project" value="InterPro"/>
</dbReference>
<dbReference type="InterPro" id="IPR036097">
    <property type="entry name" value="HisK_dim/P_sf"/>
</dbReference>
<reference evidence="13" key="1">
    <citation type="submission" date="2022-11" db="EMBL/GenBank/DDBJ databases">
        <title>Dyadobacter pollutisoli sp. nov., isolated from plastic dumped soil.</title>
        <authorList>
            <person name="Kim J.M."/>
            <person name="Kim K.R."/>
            <person name="Lee J.K."/>
            <person name="Hao L."/>
            <person name="Jeon C.O."/>
        </authorList>
    </citation>
    <scope>NUCLEOTIDE SEQUENCE</scope>
    <source>
        <strain evidence="13">U1</strain>
    </source>
</reference>
<evidence type="ECO:0000256" key="9">
    <source>
        <dbReference type="PROSITE-ProRule" id="PRU00169"/>
    </source>
</evidence>
<gene>
    <name evidence="13" type="ORF">ON006_03015</name>
</gene>
<proteinExistence type="predicted"/>
<dbReference type="Pfam" id="PF12833">
    <property type="entry name" value="HTH_18"/>
    <property type="match status" value="1"/>
</dbReference>
<evidence type="ECO:0000259" key="12">
    <source>
        <dbReference type="PROSITE" id="PS50110"/>
    </source>
</evidence>
<dbReference type="SMART" id="SM00448">
    <property type="entry name" value="REC"/>
    <property type="match status" value="1"/>
</dbReference>
<feature type="domain" description="Response regulatory" evidence="12">
    <location>
        <begin position="1102"/>
        <end position="1217"/>
    </location>
</feature>
<comment type="catalytic activity">
    <reaction evidence="1">
        <text>ATP + protein L-histidine = ADP + protein N-phospho-L-histidine.</text>
        <dbReference type="EC" id="2.7.13.3"/>
    </reaction>
</comment>
<name>A0A9E8NF19_9BACT</name>
<evidence type="ECO:0000256" key="3">
    <source>
        <dbReference type="ARBA" id="ARBA00022553"/>
    </source>
</evidence>
<dbReference type="PROSITE" id="PS00041">
    <property type="entry name" value="HTH_ARAC_FAMILY_1"/>
    <property type="match status" value="1"/>
</dbReference>
<dbReference type="PANTHER" id="PTHR43547:SF2">
    <property type="entry name" value="HYBRID SIGNAL TRANSDUCTION HISTIDINE KINASE C"/>
    <property type="match status" value="1"/>
</dbReference>
<dbReference type="Gene3D" id="1.10.10.60">
    <property type="entry name" value="Homeodomain-like"/>
    <property type="match status" value="1"/>
</dbReference>
<dbReference type="SUPFAM" id="SSF47384">
    <property type="entry name" value="Homodimeric domain of signal transducing histidine kinase"/>
    <property type="match status" value="1"/>
</dbReference>
<dbReference type="RefSeq" id="WP_244823635.1">
    <property type="nucleotide sequence ID" value="NZ_CP112998.1"/>
</dbReference>
<feature type="domain" description="HTH araC/xylS-type" evidence="10">
    <location>
        <begin position="1249"/>
        <end position="1348"/>
    </location>
</feature>
<evidence type="ECO:0000256" key="6">
    <source>
        <dbReference type="ARBA" id="ARBA00023015"/>
    </source>
</evidence>
<dbReference type="InterPro" id="IPR018060">
    <property type="entry name" value="HTH_AraC"/>
</dbReference>
<dbReference type="Pfam" id="PF07494">
    <property type="entry name" value="Reg_prop"/>
    <property type="match status" value="9"/>
</dbReference>
<dbReference type="PROSITE" id="PS50110">
    <property type="entry name" value="RESPONSE_REGULATORY"/>
    <property type="match status" value="1"/>
</dbReference>
<dbReference type="FunFam" id="2.60.40.10:FF:000791">
    <property type="entry name" value="Two-component system sensor histidine kinase/response regulator"/>
    <property type="match status" value="1"/>
</dbReference>
<dbReference type="FunFam" id="1.10.287.130:FF:000045">
    <property type="entry name" value="Two-component system sensor histidine kinase/response regulator"/>
    <property type="match status" value="1"/>
</dbReference>
<organism evidence="13 14">
    <name type="scientific">Dyadobacter pollutisoli</name>
    <dbReference type="NCBI Taxonomy" id="2910158"/>
    <lineage>
        <taxon>Bacteria</taxon>
        <taxon>Pseudomonadati</taxon>
        <taxon>Bacteroidota</taxon>
        <taxon>Cytophagia</taxon>
        <taxon>Cytophagales</taxon>
        <taxon>Spirosomataceae</taxon>
        <taxon>Dyadobacter</taxon>
    </lineage>
</organism>
<evidence type="ECO:0000256" key="8">
    <source>
        <dbReference type="ARBA" id="ARBA00023163"/>
    </source>
</evidence>
<evidence type="ECO:0000259" key="10">
    <source>
        <dbReference type="PROSITE" id="PS01124"/>
    </source>
</evidence>
<evidence type="ECO:0000256" key="7">
    <source>
        <dbReference type="ARBA" id="ARBA00023125"/>
    </source>
</evidence>
<dbReference type="SUPFAM" id="SSF46689">
    <property type="entry name" value="Homeodomain-like"/>
    <property type="match status" value="1"/>
</dbReference>
<feature type="domain" description="Histidine kinase" evidence="11">
    <location>
        <begin position="827"/>
        <end position="1051"/>
    </location>
</feature>
<dbReference type="SUPFAM" id="SSF63829">
    <property type="entry name" value="Calcium-dependent phosphotriesterase"/>
    <property type="match status" value="3"/>
</dbReference>
<keyword evidence="3 9" id="KW-0597">Phosphoprotein</keyword>
<dbReference type="InterPro" id="IPR018062">
    <property type="entry name" value="HTH_AraC-typ_CS"/>
</dbReference>
<dbReference type="InterPro" id="IPR036890">
    <property type="entry name" value="HATPase_C_sf"/>
</dbReference>
<dbReference type="GO" id="GO:0043565">
    <property type="term" value="F:sequence-specific DNA binding"/>
    <property type="evidence" value="ECO:0007669"/>
    <property type="project" value="InterPro"/>
</dbReference>
<dbReference type="SMART" id="SM00342">
    <property type="entry name" value="HTH_ARAC"/>
    <property type="match status" value="1"/>
</dbReference>
<dbReference type="Gene3D" id="3.30.565.10">
    <property type="entry name" value="Histidine kinase-like ATPase, C-terminal domain"/>
    <property type="match status" value="1"/>
</dbReference>
<sequence length="1351" mass="152196">MEENLSQSSVYAITQDANGFMWFGTRDGLNRYDSRNIVVYRKQQGNPNSLSSSSITALLTDRKGRTWVGTSSGLNLYDPIKDQFARILRDTANPHSLWHNAIGALMMDSYGDLWVGTSQGLNRLRNAGKLEFDRLLKRKPDGDTKRYYNIRAIFEDRDKTLWIGTTTGITKVTRLAGGGFAEKHYSLEKYNSPGYQQSNWINAIAEDQDGRLWLGTEKKGIAVFDKQREKVVTWQPIPSMNTSSLPIRTIRTDAQGNFWIGGMSGLFVVSPDAKHFRHYTNVPDNPRSLSDHEIRSMFMTREGTFWIGTHYGGVNYHNALSRQFGFLKLNSQSDRVAFKIGGPMTAAADGNFWVGTEDNGLYLVNKNQQVISHYRDKGATGPLLSSGKIKSLLKDREHGLWIGTIRGLNYLDFKKNEITQYLSRPGDTTSIADDRIYALSRDAQGRLWVATYQGGLCRFDAESKTFTRFRTAGGSAAGLLSTNVTSLLLDSEKRLWVGTTKGLSQKLGDNKGFAHYRDLAKVTAPTDENYVNTLFEDSKKQIWIGTRGSGLHLFVPGVGTTRHFDERSGLPGKNILGIQEDAKGNLWISSENGLSKFDTRRTFTNYDKNDGLICKEYIANSIFRDSLGGLYFGGFNGIVQFNPDSIRSNPHVPVLVFTGLKLFNKNVLPGPESPVLAKSILYTNHITLNYLQNVFSIEFAALNYIEGPKNRYAYQLVGFDTEWNTVKDPVATYMNLEPGEYTLLVKGANNNGLWNSTPLQMKVTVLPPPWKTAWAYLIYICIFLGLLYTWARFNKVKVQLGHELELEHLEKRRRNELHQTKINFFTNIIHEIRTPLTLIMGPVGELNEEFGQNPAVRKQLRVMKESTNRLRRLVEQLLDFQKHEIGNVCLKVQKHDLNDWLQMTCDSFHSFAALRGVKLHFEPDPTAPELWFDGGEMEKVFHNLIANAVKFTPTGGRIAISVKTPQDLDGTVDVIVEDNGIGIGADDLNKIFHRFYQADNPSRHESGFGIGLALSKNIVELHHGTILAESMESVRGERGYTRFIISLPLGNQAYSSEQLSCVSREQDYDSTPEHALPAMADLGNILQTEEAQSKKVGPRKPLVMIVEDQEDLRAYLKGLLCQNYQVIEAPHGSAAWAEATSVLPDLIISDVAMPVMDGVEFTRLIKTDHRTNHIPVILLTARDTVAHQLTGFENGADDYVTKPFYPKLLLTRVQNLLRLREDLKEKFKHRISMEPVVNQTGHPDELFLNRLMTIIEQNLGNPDFNLAEMVSEIGMSRPVLLRKIKMLTGCSTMDLVRSVRLKKAKILLRQQAMTISEVAFTVGFSDPKHFSKTFRNEFGKSPSEYIGSADS</sequence>
<dbReference type="InterPro" id="IPR011123">
    <property type="entry name" value="Y_Y_Y"/>
</dbReference>
<evidence type="ECO:0000256" key="5">
    <source>
        <dbReference type="ARBA" id="ARBA00022777"/>
    </source>
</evidence>
<dbReference type="InterPro" id="IPR005467">
    <property type="entry name" value="His_kinase_dom"/>
</dbReference>
<evidence type="ECO:0000313" key="13">
    <source>
        <dbReference type="EMBL" id="WAC12939.1"/>
    </source>
</evidence>
<dbReference type="InterPro" id="IPR001789">
    <property type="entry name" value="Sig_transdc_resp-reg_receiver"/>
</dbReference>
<dbReference type="Gene3D" id="3.40.50.2300">
    <property type="match status" value="1"/>
</dbReference>
<dbReference type="GO" id="GO:0000155">
    <property type="term" value="F:phosphorelay sensor kinase activity"/>
    <property type="evidence" value="ECO:0007669"/>
    <property type="project" value="InterPro"/>
</dbReference>
<dbReference type="CDD" id="cd00075">
    <property type="entry name" value="HATPase"/>
    <property type="match status" value="1"/>
</dbReference>
<dbReference type="InterPro" id="IPR009057">
    <property type="entry name" value="Homeodomain-like_sf"/>
</dbReference>
<evidence type="ECO:0000256" key="1">
    <source>
        <dbReference type="ARBA" id="ARBA00000085"/>
    </source>
</evidence>
<dbReference type="EMBL" id="CP112998">
    <property type="protein sequence ID" value="WAC12939.1"/>
    <property type="molecule type" value="Genomic_DNA"/>
</dbReference>
<dbReference type="InterPro" id="IPR004358">
    <property type="entry name" value="Sig_transdc_His_kin-like_C"/>
</dbReference>
<dbReference type="InterPro" id="IPR011110">
    <property type="entry name" value="Reg_prop"/>
</dbReference>
<dbReference type="FunFam" id="3.30.565.10:FF:000006">
    <property type="entry name" value="Sensor histidine kinase WalK"/>
    <property type="match status" value="1"/>
</dbReference>
<dbReference type="InterPro" id="IPR011006">
    <property type="entry name" value="CheY-like_superfamily"/>
</dbReference>